<dbReference type="OrthoDB" id="2888338at2759"/>
<accession>A0A8H7XSD9</accession>
<feature type="signal peptide" evidence="1">
    <location>
        <begin position="1"/>
        <end position="19"/>
    </location>
</feature>
<name>A0A8H7XSD9_PSICU</name>
<keyword evidence="1" id="KW-0732">Signal</keyword>
<organism evidence="2">
    <name type="scientific">Psilocybe cubensis</name>
    <name type="common">Psychedelic mushroom</name>
    <name type="synonym">Stropharia cubensis</name>
    <dbReference type="NCBI Taxonomy" id="181762"/>
    <lineage>
        <taxon>Eukaryota</taxon>
        <taxon>Fungi</taxon>
        <taxon>Dikarya</taxon>
        <taxon>Basidiomycota</taxon>
        <taxon>Agaricomycotina</taxon>
        <taxon>Agaricomycetes</taxon>
        <taxon>Agaricomycetidae</taxon>
        <taxon>Agaricales</taxon>
        <taxon>Agaricineae</taxon>
        <taxon>Strophariaceae</taxon>
        <taxon>Psilocybe</taxon>
    </lineage>
</organism>
<feature type="chain" id="PRO_5034317194" evidence="1">
    <location>
        <begin position="20"/>
        <end position="176"/>
    </location>
</feature>
<protein>
    <submittedName>
        <fullName evidence="2">Uncharacterized protein</fullName>
    </submittedName>
</protein>
<sequence length="176" mass="18575">MKPSFVFATLLAAVSSALAGVVSTTIIDSIDPAKWISVESGEIDHNALGTVANSTGVSLEARGGTPVVHCYNFGTSTSRTILVTVIDDFCNNRLIGLTARPGVEYWSRYNYGPVTTYVSLTMTGCSPWVVDSACNINLRRPVDGCNTGGVNGKQGGWMTDDCASWRTDPGSNGSDV</sequence>
<proteinExistence type="predicted"/>
<evidence type="ECO:0000256" key="1">
    <source>
        <dbReference type="SAM" id="SignalP"/>
    </source>
</evidence>
<dbReference type="EMBL" id="JAFIQS010000011">
    <property type="protein sequence ID" value="KAG5164820.1"/>
    <property type="molecule type" value="Genomic_DNA"/>
</dbReference>
<reference evidence="2" key="1">
    <citation type="submission" date="2021-02" db="EMBL/GenBank/DDBJ databases">
        <title>Psilocybe cubensis genome.</title>
        <authorList>
            <person name="Mckernan K.J."/>
            <person name="Crawford S."/>
            <person name="Trippe A."/>
            <person name="Kane L.T."/>
            <person name="Mclaughlin S."/>
        </authorList>
    </citation>
    <scope>NUCLEOTIDE SEQUENCE [LARGE SCALE GENOMIC DNA]</scope>
    <source>
        <strain evidence="2">MGC-MH-2018</strain>
    </source>
</reference>
<dbReference type="AlphaFoldDB" id="A0A8H7XSD9"/>
<comment type="caution">
    <text evidence="2">The sequence shown here is derived from an EMBL/GenBank/DDBJ whole genome shotgun (WGS) entry which is preliminary data.</text>
</comment>
<gene>
    <name evidence="2" type="ORF">JR316_010462</name>
</gene>
<evidence type="ECO:0000313" key="2">
    <source>
        <dbReference type="EMBL" id="KAG5164820.1"/>
    </source>
</evidence>